<dbReference type="SUPFAM" id="SSF90002">
    <property type="entry name" value="Hypothetical protein YjiA, C-terminal domain"/>
    <property type="match status" value="1"/>
</dbReference>
<dbReference type="SMART" id="SM00833">
    <property type="entry name" value="CobW_C"/>
    <property type="match status" value="1"/>
</dbReference>
<evidence type="ECO:0000313" key="7">
    <source>
        <dbReference type="EMBL" id="KSV19010.1"/>
    </source>
</evidence>
<sequence length="309" mass="33950">MPEQTKVSKVFIISGFLGSGKTSLLKHLIDREIKHNRRPYVIMSEFGDIDIDGLLVSDYRIELKSIVGGCVCCDLRDELALALQEVVKRQPGSTVFIESTGIADPAGIILAILPVIQSGAAIIGNVITVYDASRHPLLGQDRELVKNQLALADTILINKTDLALNSKIQDIIAAVRELNTRAELITTRYGIIEDAGILNRKSGLKIPSSAGATSGSFRSFGFEIESALSRKKLEKWLKTLPESVVRLKGFVKLDNQNGVFEVQSAYGQFSITPFDRPEEPPLMLVLITHPIRMDGLVRRLQNCVAEVSN</sequence>
<evidence type="ECO:0000256" key="5">
    <source>
        <dbReference type="ARBA" id="ARBA00049117"/>
    </source>
</evidence>
<keyword evidence="3" id="KW-0143">Chaperone</keyword>
<evidence type="ECO:0000256" key="1">
    <source>
        <dbReference type="ARBA" id="ARBA00022741"/>
    </source>
</evidence>
<keyword evidence="1" id="KW-0547">Nucleotide-binding</keyword>
<dbReference type="PATRIC" id="fig|61435.5.peg.97"/>
<evidence type="ECO:0000256" key="3">
    <source>
        <dbReference type="ARBA" id="ARBA00023186"/>
    </source>
</evidence>
<proteinExistence type="inferred from homology"/>
<dbReference type="InterPro" id="IPR036627">
    <property type="entry name" value="CobW-likC_sf"/>
</dbReference>
<keyword evidence="2" id="KW-0378">Hydrolase</keyword>
<dbReference type="Gene3D" id="3.40.50.300">
    <property type="entry name" value="P-loop containing nucleotide triphosphate hydrolases"/>
    <property type="match status" value="1"/>
</dbReference>
<evidence type="ECO:0000256" key="4">
    <source>
        <dbReference type="ARBA" id="ARBA00034320"/>
    </source>
</evidence>
<dbReference type="Proteomes" id="UP000053577">
    <property type="component" value="Unassembled WGS sequence"/>
</dbReference>
<dbReference type="CDD" id="cd03112">
    <property type="entry name" value="CobW-like"/>
    <property type="match status" value="1"/>
</dbReference>
<comment type="catalytic activity">
    <reaction evidence="5">
        <text>GTP + H2O = GDP + phosphate + H(+)</text>
        <dbReference type="Rhea" id="RHEA:19669"/>
        <dbReference type="ChEBI" id="CHEBI:15377"/>
        <dbReference type="ChEBI" id="CHEBI:15378"/>
        <dbReference type="ChEBI" id="CHEBI:37565"/>
        <dbReference type="ChEBI" id="CHEBI:43474"/>
        <dbReference type="ChEBI" id="CHEBI:58189"/>
    </reaction>
    <physiologicalReaction direction="left-to-right" evidence="5">
        <dbReference type="Rhea" id="RHEA:19670"/>
    </physiologicalReaction>
</comment>
<feature type="domain" description="CobW C-terminal" evidence="6">
    <location>
        <begin position="217"/>
        <end position="304"/>
    </location>
</feature>
<dbReference type="OrthoDB" id="9808822at2"/>
<evidence type="ECO:0000259" key="6">
    <source>
        <dbReference type="SMART" id="SM00833"/>
    </source>
</evidence>
<dbReference type="GO" id="GO:0016787">
    <property type="term" value="F:hydrolase activity"/>
    <property type="evidence" value="ECO:0007669"/>
    <property type="project" value="UniProtKB-KW"/>
</dbReference>
<dbReference type="SUPFAM" id="SSF52540">
    <property type="entry name" value="P-loop containing nucleoside triphosphate hydrolases"/>
    <property type="match status" value="1"/>
</dbReference>
<evidence type="ECO:0000313" key="8">
    <source>
        <dbReference type="Proteomes" id="UP000053577"/>
    </source>
</evidence>
<dbReference type="GO" id="GO:0000166">
    <property type="term" value="F:nucleotide binding"/>
    <property type="evidence" value="ECO:0007669"/>
    <property type="project" value="UniProtKB-KW"/>
</dbReference>
<comment type="similarity">
    <text evidence="4">Belongs to the SIMIBI class G3E GTPase family. ZNG1 subfamily.</text>
</comment>
<dbReference type="AlphaFoldDB" id="A0A0V8M5E6"/>
<dbReference type="Pfam" id="PF02492">
    <property type="entry name" value="cobW"/>
    <property type="match status" value="1"/>
</dbReference>
<dbReference type="Gene3D" id="3.30.1220.10">
    <property type="entry name" value="CobW-like, C-terminal domain"/>
    <property type="match status" value="1"/>
</dbReference>
<dbReference type="InterPro" id="IPR011629">
    <property type="entry name" value="CobW-like_C"/>
</dbReference>
<dbReference type="InterPro" id="IPR027417">
    <property type="entry name" value="P-loop_NTPase"/>
</dbReference>
<dbReference type="Pfam" id="PF07683">
    <property type="entry name" value="CobW_C"/>
    <property type="match status" value="1"/>
</dbReference>
<dbReference type="PANTHER" id="PTHR13748:SF62">
    <property type="entry name" value="COBW DOMAIN-CONTAINING PROTEIN"/>
    <property type="match status" value="1"/>
</dbReference>
<dbReference type="EMBL" id="JGYD01000001">
    <property type="protein sequence ID" value="KSV19010.1"/>
    <property type="molecule type" value="Genomic_DNA"/>
</dbReference>
<comment type="caution">
    <text evidence="7">The sequence shown here is derived from an EMBL/GenBank/DDBJ whole genome shotgun (WGS) entry which is preliminary data.</text>
</comment>
<dbReference type="InterPro" id="IPR051316">
    <property type="entry name" value="Zinc-reg_GTPase_activator"/>
</dbReference>
<organism evidence="7 8">
    <name type="scientific">Dehalococcoides mccartyi</name>
    <dbReference type="NCBI Taxonomy" id="61435"/>
    <lineage>
        <taxon>Bacteria</taxon>
        <taxon>Bacillati</taxon>
        <taxon>Chloroflexota</taxon>
        <taxon>Dehalococcoidia</taxon>
        <taxon>Dehalococcoidales</taxon>
        <taxon>Dehalococcoidaceae</taxon>
        <taxon>Dehalococcoides</taxon>
    </lineage>
</organism>
<dbReference type="InterPro" id="IPR003495">
    <property type="entry name" value="CobW/HypB/UreG_nucleotide-bd"/>
</dbReference>
<reference evidence="7 8" key="1">
    <citation type="journal article" date="2015" name="Sci. Rep.">
        <title>A comparative genomics and reductive dehalogenase gene transcription study of two chloroethene-respiring bacteria, Dehalococcoides mccartyi strains MB and 11a.</title>
        <authorList>
            <person name="Low A."/>
            <person name="Shen Z."/>
            <person name="Cheng D."/>
            <person name="Rogers M.J."/>
            <person name="Lee P.K."/>
            <person name="He J."/>
        </authorList>
    </citation>
    <scope>NUCLEOTIDE SEQUENCE [LARGE SCALE GENOMIC DNA]</scope>
    <source>
        <strain evidence="7 8">MB</strain>
    </source>
</reference>
<dbReference type="PANTHER" id="PTHR13748">
    <property type="entry name" value="COBW-RELATED"/>
    <property type="match status" value="1"/>
</dbReference>
<gene>
    <name evidence="7" type="ORF">DA01_00455</name>
</gene>
<name>A0A0V8M5E6_9CHLR</name>
<accession>A0A0V8M5E6</accession>
<evidence type="ECO:0000256" key="2">
    <source>
        <dbReference type="ARBA" id="ARBA00022801"/>
    </source>
</evidence>
<dbReference type="GO" id="GO:0005737">
    <property type="term" value="C:cytoplasm"/>
    <property type="evidence" value="ECO:0007669"/>
    <property type="project" value="TreeGrafter"/>
</dbReference>
<protein>
    <recommendedName>
        <fullName evidence="6">CobW C-terminal domain-containing protein</fullName>
    </recommendedName>
</protein>